<dbReference type="RefSeq" id="WP_070734079.1">
    <property type="nucleotide sequence ID" value="NZ_MDZC01000057.1"/>
</dbReference>
<organism evidence="2 3">
    <name type="scientific">Hymenobacter glacialis</name>
    <dbReference type="NCBI Taxonomy" id="1908236"/>
    <lineage>
        <taxon>Bacteria</taxon>
        <taxon>Pseudomonadati</taxon>
        <taxon>Bacteroidota</taxon>
        <taxon>Cytophagia</taxon>
        <taxon>Cytophagales</taxon>
        <taxon>Hymenobacteraceae</taxon>
        <taxon>Hymenobacter</taxon>
    </lineage>
</organism>
<feature type="transmembrane region" description="Helical" evidence="1">
    <location>
        <begin position="37"/>
        <end position="58"/>
    </location>
</feature>
<sequence>MIRFLRQFFLFGAVMGVLLYALHLLYGPAVIHRYTGLLFGFMAGLTFLIYSLTARLVAVSPTNLGIGYLIGMTVRMLTSLALVTVHLARGAPRKGAASGPSLAPSSCCTFRGLGLKSGLFLVTCGRFRKSKWRKHSALAGNLQLIPFE</sequence>
<reference evidence="2 3" key="1">
    <citation type="submission" date="2016-08" db="EMBL/GenBank/DDBJ databases">
        <title>Hymenobacter coccineus sp. nov., Hymenobacter lapidarius sp. nov. and Hymenobacter glacialis sp. nov., isolated from Antarctic soil.</title>
        <authorList>
            <person name="Sedlacek I."/>
            <person name="Kralova S."/>
            <person name="Kyrova K."/>
            <person name="Maslanova I."/>
            <person name="Stankova E."/>
            <person name="Vrbovska V."/>
            <person name="Nemec M."/>
            <person name="Bartak M."/>
            <person name="Svec P."/>
            <person name="Busse H.-J."/>
            <person name="Pantucek R."/>
        </authorList>
    </citation>
    <scope>NUCLEOTIDE SEQUENCE [LARGE SCALE GENOMIC DNA]</scope>
    <source>
        <strain evidence="2 3">CCM 8648</strain>
    </source>
</reference>
<evidence type="ECO:0000313" key="3">
    <source>
        <dbReference type="Proteomes" id="UP000177791"/>
    </source>
</evidence>
<dbReference type="EMBL" id="MDZC01000057">
    <property type="protein sequence ID" value="OGX85514.1"/>
    <property type="molecule type" value="Genomic_DNA"/>
</dbReference>
<keyword evidence="1" id="KW-0472">Membrane</keyword>
<protein>
    <submittedName>
        <fullName evidence="2">Uncharacterized protein</fullName>
    </submittedName>
</protein>
<evidence type="ECO:0000313" key="2">
    <source>
        <dbReference type="EMBL" id="OGX85514.1"/>
    </source>
</evidence>
<gene>
    <name evidence="2" type="ORF">BEN48_01350</name>
</gene>
<accession>A0A1G1T3S4</accession>
<dbReference type="Proteomes" id="UP000177791">
    <property type="component" value="Unassembled WGS sequence"/>
</dbReference>
<feature type="transmembrane region" description="Helical" evidence="1">
    <location>
        <begin position="6"/>
        <end position="25"/>
    </location>
</feature>
<feature type="transmembrane region" description="Helical" evidence="1">
    <location>
        <begin position="64"/>
        <end position="85"/>
    </location>
</feature>
<keyword evidence="3" id="KW-1185">Reference proteome</keyword>
<dbReference type="OrthoDB" id="893795at2"/>
<evidence type="ECO:0000256" key="1">
    <source>
        <dbReference type="SAM" id="Phobius"/>
    </source>
</evidence>
<name>A0A1G1T3S4_9BACT</name>
<keyword evidence="1" id="KW-1133">Transmembrane helix</keyword>
<proteinExistence type="predicted"/>
<comment type="caution">
    <text evidence="2">The sequence shown here is derived from an EMBL/GenBank/DDBJ whole genome shotgun (WGS) entry which is preliminary data.</text>
</comment>
<dbReference type="AlphaFoldDB" id="A0A1G1T3S4"/>
<keyword evidence="1" id="KW-0812">Transmembrane</keyword>